<keyword evidence="3" id="KW-0732">Signal</keyword>
<dbReference type="PANTHER" id="PTHR12151:SF8">
    <property type="entry name" value="THIOREDOXIN DOMAIN-CONTAINING PROTEIN"/>
    <property type="match status" value="1"/>
</dbReference>
<feature type="chain" id="PRO_5045559427" evidence="3">
    <location>
        <begin position="30"/>
        <end position="281"/>
    </location>
</feature>
<dbReference type="Proteomes" id="UP001193081">
    <property type="component" value="Unassembled WGS sequence"/>
</dbReference>
<evidence type="ECO:0000256" key="2">
    <source>
        <dbReference type="SAM" id="Phobius"/>
    </source>
</evidence>
<reference evidence="4 5" key="1">
    <citation type="submission" date="2021-03" db="EMBL/GenBank/DDBJ databases">
        <authorList>
            <person name="Grouzdev D.S."/>
        </authorList>
    </citation>
    <scope>NUCLEOTIDE SEQUENCE [LARGE SCALE GENOMIC DNA]</scope>
    <source>
        <strain evidence="4 5">M50-1</strain>
    </source>
</reference>
<dbReference type="Pfam" id="PF02630">
    <property type="entry name" value="SCO1-SenC"/>
    <property type="match status" value="1"/>
</dbReference>
<proteinExistence type="inferred from homology"/>
<dbReference type="EMBL" id="SIJK02000047">
    <property type="protein sequence ID" value="MBP1467924.1"/>
    <property type="molecule type" value="Genomic_DNA"/>
</dbReference>
<evidence type="ECO:0000256" key="3">
    <source>
        <dbReference type="SAM" id="SignalP"/>
    </source>
</evidence>
<name>A0ABS4DEY5_9CHLR</name>
<dbReference type="PANTHER" id="PTHR12151">
    <property type="entry name" value="ELECTRON TRANSPORT PROTIN SCO1/SENC FAMILY MEMBER"/>
    <property type="match status" value="1"/>
</dbReference>
<evidence type="ECO:0000256" key="1">
    <source>
        <dbReference type="ARBA" id="ARBA00010996"/>
    </source>
</evidence>
<dbReference type="InterPro" id="IPR003782">
    <property type="entry name" value="SCO1/SenC"/>
</dbReference>
<keyword evidence="2" id="KW-0472">Membrane</keyword>
<organism evidence="4 5">
    <name type="scientific">Candidatus Chloroploca mongolica</name>
    <dbReference type="NCBI Taxonomy" id="2528176"/>
    <lineage>
        <taxon>Bacteria</taxon>
        <taxon>Bacillati</taxon>
        <taxon>Chloroflexota</taxon>
        <taxon>Chloroflexia</taxon>
        <taxon>Chloroflexales</taxon>
        <taxon>Chloroflexineae</taxon>
        <taxon>Oscillochloridaceae</taxon>
        <taxon>Candidatus Chloroploca</taxon>
    </lineage>
</organism>
<feature type="transmembrane region" description="Helical" evidence="2">
    <location>
        <begin position="237"/>
        <end position="263"/>
    </location>
</feature>
<dbReference type="SUPFAM" id="SSF52833">
    <property type="entry name" value="Thioredoxin-like"/>
    <property type="match status" value="1"/>
</dbReference>
<sequence>MYTPLFRWFSALLLAIMLTLSLAPAVVQAQSGAHHLENISFEQRLGEKVPLDLPFVNEHGETVVLGDYFGDLPVVLSLGYYECPMLCSLVRNGMVDGLSDVRLTAGIDYHVVNVSIDPTETTMHAANTKAAIVSRYARPGSEEGWHFLTGTQDSIKQLADAVGFAYFYDETIDQYAHAAGILVLTPEGALARYFYGIEYNASDLRLGLVEASGNKIGTPVDQLLLLCYHFDPSTGKYTGLVMTITRIAGTITVMFILGSIFFLSRSSQQRGAPPGSAASAD</sequence>
<evidence type="ECO:0000313" key="4">
    <source>
        <dbReference type="EMBL" id="MBP1467924.1"/>
    </source>
</evidence>
<gene>
    <name evidence="4" type="ORF">EYB53_019565</name>
</gene>
<comment type="caution">
    <text evidence="4">The sequence shown here is derived from an EMBL/GenBank/DDBJ whole genome shotgun (WGS) entry which is preliminary data.</text>
</comment>
<accession>A0ABS4DEY5</accession>
<keyword evidence="2" id="KW-1133">Transmembrane helix</keyword>
<dbReference type="InterPro" id="IPR036249">
    <property type="entry name" value="Thioredoxin-like_sf"/>
</dbReference>
<comment type="similarity">
    <text evidence="1">Belongs to the SCO1/2 family.</text>
</comment>
<evidence type="ECO:0000313" key="5">
    <source>
        <dbReference type="Proteomes" id="UP001193081"/>
    </source>
</evidence>
<feature type="signal peptide" evidence="3">
    <location>
        <begin position="1"/>
        <end position="29"/>
    </location>
</feature>
<dbReference type="Gene3D" id="3.40.30.10">
    <property type="entry name" value="Glutaredoxin"/>
    <property type="match status" value="1"/>
</dbReference>
<keyword evidence="2" id="KW-0812">Transmembrane</keyword>
<dbReference type="CDD" id="cd02968">
    <property type="entry name" value="SCO"/>
    <property type="match status" value="1"/>
</dbReference>
<keyword evidence="5" id="KW-1185">Reference proteome</keyword>
<protein>
    <submittedName>
        <fullName evidence="4">SCO family protein</fullName>
    </submittedName>
</protein>